<gene>
    <name evidence="3" type="ORF">GCM10009839_52890</name>
</gene>
<dbReference type="RefSeq" id="WP_344668353.1">
    <property type="nucleotide sequence ID" value="NZ_BAAAQN010000035.1"/>
</dbReference>
<organism evidence="3 4">
    <name type="scientific">Catenulispora yoronensis</name>
    <dbReference type="NCBI Taxonomy" id="450799"/>
    <lineage>
        <taxon>Bacteria</taxon>
        <taxon>Bacillati</taxon>
        <taxon>Actinomycetota</taxon>
        <taxon>Actinomycetes</taxon>
        <taxon>Catenulisporales</taxon>
        <taxon>Catenulisporaceae</taxon>
        <taxon>Catenulispora</taxon>
    </lineage>
</organism>
<feature type="domain" description="TadE-like" evidence="2">
    <location>
        <begin position="8"/>
        <end position="50"/>
    </location>
</feature>
<keyword evidence="1" id="KW-1133">Transmembrane helix</keyword>
<proteinExistence type="predicted"/>
<evidence type="ECO:0000313" key="4">
    <source>
        <dbReference type="Proteomes" id="UP001500751"/>
    </source>
</evidence>
<dbReference type="InterPro" id="IPR012495">
    <property type="entry name" value="TadE-like_dom"/>
</dbReference>
<dbReference type="Pfam" id="PF07811">
    <property type="entry name" value="TadE"/>
    <property type="match status" value="1"/>
</dbReference>
<protein>
    <recommendedName>
        <fullName evidence="2">TadE-like domain-containing protein</fullName>
    </recommendedName>
</protein>
<evidence type="ECO:0000256" key="1">
    <source>
        <dbReference type="SAM" id="Phobius"/>
    </source>
</evidence>
<evidence type="ECO:0000259" key="2">
    <source>
        <dbReference type="Pfam" id="PF07811"/>
    </source>
</evidence>
<dbReference type="InterPro" id="IPR049790">
    <property type="entry name" value="Rv3655c/TadE"/>
</dbReference>
<dbReference type="NCBIfam" id="NF041390">
    <property type="entry name" value="TadE_Rv3655c"/>
    <property type="match status" value="1"/>
</dbReference>
<dbReference type="EMBL" id="BAAAQN010000035">
    <property type="protein sequence ID" value="GAA2043225.1"/>
    <property type="molecule type" value="Genomic_DNA"/>
</dbReference>
<evidence type="ECO:0000313" key="3">
    <source>
        <dbReference type="EMBL" id="GAA2043225.1"/>
    </source>
</evidence>
<sequence>MRPPRDAGYATVETALAIPSLVLLTLALAGVLAGLAAQIRCVDAARLGARAAARGEPPDAVRAAIARASPDSTVSLTRDGGLVHVVVSAPVAAMSLLKAFSVHAEAVEADEAAVSDAEGVP</sequence>
<comment type="caution">
    <text evidence="3">The sequence shown here is derived from an EMBL/GenBank/DDBJ whole genome shotgun (WGS) entry which is preliminary data.</text>
</comment>
<keyword evidence="1" id="KW-0472">Membrane</keyword>
<keyword evidence="1" id="KW-0812">Transmembrane</keyword>
<dbReference type="Proteomes" id="UP001500751">
    <property type="component" value="Unassembled WGS sequence"/>
</dbReference>
<feature type="transmembrane region" description="Helical" evidence="1">
    <location>
        <begin position="16"/>
        <end position="37"/>
    </location>
</feature>
<keyword evidence="4" id="KW-1185">Reference proteome</keyword>
<name>A0ABP5GAX1_9ACTN</name>
<reference evidence="4" key="1">
    <citation type="journal article" date="2019" name="Int. J. Syst. Evol. Microbiol.">
        <title>The Global Catalogue of Microorganisms (GCM) 10K type strain sequencing project: providing services to taxonomists for standard genome sequencing and annotation.</title>
        <authorList>
            <consortium name="The Broad Institute Genomics Platform"/>
            <consortium name="The Broad Institute Genome Sequencing Center for Infectious Disease"/>
            <person name="Wu L."/>
            <person name="Ma J."/>
        </authorList>
    </citation>
    <scope>NUCLEOTIDE SEQUENCE [LARGE SCALE GENOMIC DNA]</scope>
    <source>
        <strain evidence="4">JCM 16014</strain>
    </source>
</reference>
<accession>A0ABP5GAX1</accession>